<name>A0ABP8LKX5_9BACT</name>
<feature type="transmembrane region" description="Helical" evidence="1">
    <location>
        <begin position="82"/>
        <end position="102"/>
    </location>
</feature>
<accession>A0ABP8LKX5</accession>
<dbReference type="EMBL" id="BAABEY010000001">
    <property type="protein sequence ID" value="GAA4430978.1"/>
    <property type="molecule type" value="Genomic_DNA"/>
</dbReference>
<keyword evidence="1" id="KW-0472">Membrane</keyword>
<evidence type="ECO:0000256" key="1">
    <source>
        <dbReference type="SAM" id="Phobius"/>
    </source>
</evidence>
<feature type="transmembrane region" description="Helical" evidence="1">
    <location>
        <begin position="251"/>
        <end position="270"/>
    </location>
</feature>
<feature type="transmembrane region" description="Helical" evidence="1">
    <location>
        <begin position="204"/>
        <end position="222"/>
    </location>
</feature>
<dbReference type="Proteomes" id="UP001501508">
    <property type="component" value="Unassembled WGS sequence"/>
</dbReference>
<proteinExistence type="predicted"/>
<reference evidence="3" key="1">
    <citation type="journal article" date="2019" name="Int. J. Syst. Evol. Microbiol.">
        <title>The Global Catalogue of Microorganisms (GCM) 10K type strain sequencing project: providing services to taxonomists for standard genome sequencing and annotation.</title>
        <authorList>
            <consortium name="The Broad Institute Genomics Platform"/>
            <consortium name="The Broad Institute Genome Sequencing Center for Infectious Disease"/>
            <person name="Wu L."/>
            <person name="Ma J."/>
        </authorList>
    </citation>
    <scope>NUCLEOTIDE SEQUENCE [LARGE SCALE GENOMIC DNA]</scope>
    <source>
        <strain evidence="3">JCM 31920</strain>
    </source>
</reference>
<feature type="transmembrane region" description="Helical" evidence="1">
    <location>
        <begin position="12"/>
        <end position="29"/>
    </location>
</feature>
<keyword evidence="3" id="KW-1185">Reference proteome</keyword>
<organism evidence="2 3">
    <name type="scientific">Ravibacter arvi</name>
    <dbReference type="NCBI Taxonomy" id="2051041"/>
    <lineage>
        <taxon>Bacteria</taxon>
        <taxon>Pseudomonadati</taxon>
        <taxon>Bacteroidota</taxon>
        <taxon>Cytophagia</taxon>
        <taxon>Cytophagales</taxon>
        <taxon>Spirosomataceae</taxon>
        <taxon>Ravibacter</taxon>
    </lineage>
</organism>
<gene>
    <name evidence="2" type="ORF">GCM10023091_00970</name>
</gene>
<evidence type="ECO:0008006" key="4">
    <source>
        <dbReference type="Google" id="ProtNLM"/>
    </source>
</evidence>
<protein>
    <recommendedName>
        <fullName evidence="4">Glycosyltransferase RgtA/B/C/D-like domain-containing protein</fullName>
    </recommendedName>
</protein>
<keyword evidence="1" id="KW-0812">Transmembrane</keyword>
<evidence type="ECO:0000313" key="3">
    <source>
        <dbReference type="Proteomes" id="UP001501508"/>
    </source>
</evidence>
<feature type="transmembrane region" description="Helical" evidence="1">
    <location>
        <begin position="282"/>
        <end position="300"/>
    </location>
</feature>
<evidence type="ECO:0000313" key="2">
    <source>
        <dbReference type="EMBL" id="GAA4430978.1"/>
    </source>
</evidence>
<feature type="transmembrane region" description="Helical" evidence="1">
    <location>
        <begin position="336"/>
        <end position="355"/>
    </location>
</feature>
<keyword evidence="1" id="KW-1133">Transmembrane helix</keyword>
<comment type="caution">
    <text evidence="2">The sequence shown here is derived from an EMBL/GenBank/DDBJ whole genome shotgun (WGS) entry which is preliminary data.</text>
</comment>
<feature type="transmembrane region" description="Helical" evidence="1">
    <location>
        <begin position="166"/>
        <end position="192"/>
    </location>
</feature>
<feature type="transmembrane region" description="Helical" evidence="1">
    <location>
        <begin position="306"/>
        <end position="324"/>
    </location>
</feature>
<feature type="transmembrane region" description="Helical" evidence="1">
    <location>
        <begin position="135"/>
        <end position="154"/>
    </location>
</feature>
<dbReference type="RefSeq" id="WP_345026023.1">
    <property type="nucleotide sequence ID" value="NZ_BAABEY010000001.1"/>
</dbReference>
<sequence length="471" mass="53798">MLLLFRNTKIFQVLLLVFFFLAIRLPIYWSGSPLLISELGWMLTGEQLSKGFMLYRDIWENISILSGMVYWGIDVLFGRSVVAYHVIALAIGIFQVLYFNYLCTSRDFFPEASTIPGLVYAVLLNLSYDMFTLSPMLMATSFLLLAIGVIAKMIDRPEVSDEIFEAGLYIGVATLFYLPSCVFYIWAFMMMILYTGATFRHHMIGLFGSGFPLLMVALVFFLNNAMESLNRSLIATAIQIPGLKASEIIPFLVYFAFPVGLGVAGFLKLFGFNRFTHYQTRIQQVMAFWFIVSALTIPFMESLVPMNFIVFLPAIAYFVSWFFLGIRKAVRAEAIFLAYFVVTLSVLYQDVFHVIPGIPFDGIDRRIAKPALLPETINGKKILVLGEDEGEYLNNFAATPYLNWSLSVYDFENLDSFESVIHIQRNFEKDPPEFVIDKEGVMPKLFERIPELREKYKATAWKNIYQQNAGT</sequence>